<comment type="caution">
    <text evidence="5">The sequence shown here is derived from an EMBL/GenBank/DDBJ whole genome shotgun (WGS) entry which is preliminary data.</text>
</comment>
<reference evidence="5" key="1">
    <citation type="journal article" date="2021" name="J. Hered.">
        <title>Genome Assembly of Salicaceae Populus deltoides (Eastern Cottonwood) I-69 Based on Nanopore Sequencing and Hi-C Technologies.</title>
        <authorList>
            <person name="Bai S."/>
            <person name="Wu H."/>
            <person name="Zhang J."/>
            <person name="Pan Z."/>
            <person name="Zhao W."/>
            <person name="Li Z."/>
            <person name="Tong C."/>
        </authorList>
    </citation>
    <scope>NUCLEOTIDE SEQUENCE</scope>
    <source>
        <tissue evidence="5">Leaf</tissue>
    </source>
</reference>
<dbReference type="Pfam" id="PF00251">
    <property type="entry name" value="Glyco_hydro_32N"/>
    <property type="match status" value="1"/>
</dbReference>
<gene>
    <name evidence="5" type="ORF">H0E87_026951</name>
</gene>
<feature type="domain" description="Glycosyl hydrolase family 32 N-terminal" evidence="4">
    <location>
        <begin position="5"/>
        <end position="108"/>
    </location>
</feature>
<dbReference type="GO" id="GO:0004553">
    <property type="term" value="F:hydrolase activity, hydrolyzing O-glycosyl compounds"/>
    <property type="evidence" value="ECO:0007669"/>
    <property type="project" value="InterPro"/>
</dbReference>
<protein>
    <recommendedName>
        <fullName evidence="4">Glycosyl hydrolase family 32 N-terminal domain-containing protein</fullName>
    </recommendedName>
</protein>
<accession>A0A8T2WY45</accession>
<dbReference type="InterPro" id="IPR050551">
    <property type="entry name" value="Fructan_Metab_Enzymes"/>
</dbReference>
<dbReference type="AlphaFoldDB" id="A0A8T2WY45"/>
<comment type="similarity">
    <text evidence="1">Belongs to the glycosyl hydrolase 32 family.</text>
</comment>
<dbReference type="InterPro" id="IPR013148">
    <property type="entry name" value="Glyco_hydro_32_N"/>
</dbReference>
<dbReference type="InterPro" id="IPR023296">
    <property type="entry name" value="Glyco_hydro_beta-prop_sf"/>
</dbReference>
<keyword evidence="3" id="KW-0326">Glycosidase</keyword>
<sequence>DDPSNGEPVIFYTGIADKNNSQIQNYAVPANLSDPYLREWVKPDDNPIVNPDVSVNGSAFRDPTTAWWADGHWRILIGSRRNHVGVAYLYRSRDLKKWAKTQYPLHSVSLDLTRYEYYTLGTYDNKKEKYFPDEGLVDGWAGLRLDYGNFMLLRRSSTQVRIGGFCGVGLMSLMLFNKIIEQRVGRILSGEIKRAQCSTEQSKSSTKVIKLKLKASATQADVDVTFLPKLGLAELLIRNG</sequence>
<dbReference type="EMBL" id="JACEGQ020000016">
    <property type="protein sequence ID" value="KAH8485342.1"/>
    <property type="molecule type" value="Genomic_DNA"/>
</dbReference>
<evidence type="ECO:0000313" key="5">
    <source>
        <dbReference type="EMBL" id="KAH8485342.1"/>
    </source>
</evidence>
<dbReference type="PANTHER" id="PTHR31953">
    <property type="entry name" value="BETA-FRUCTOFURANOSIDASE, INSOLUBLE ISOENZYME CWINV1-RELATED"/>
    <property type="match status" value="1"/>
</dbReference>
<organism evidence="5 6">
    <name type="scientific">Populus deltoides</name>
    <name type="common">Eastern poplar</name>
    <name type="synonym">Eastern cottonwood</name>
    <dbReference type="NCBI Taxonomy" id="3696"/>
    <lineage>
        <taxon>Eukaryota</taxon>
        <taxon>Viridiplantae</taxon>
        <taxon>Streptophyta</taxon>
        <taxon>Embryophyta</taxon>
        <taxon>Tracheophyta</taxon>
        <taxon>Spermatophyta</taxon>
        <taxon>Magnoliopsida</taxon>
        <taxon>eudicotyledons</taxon>
        <taxon>Gunneridae</taxon>
        <taxon>Pentapetalae</taxon>
        <taxon>rosids</taxon>
        <taxon>fabids</taxon>
        <taxon>Malpighiales</taxon>
        <taxon>Salicaceae</taxon>
        <taxon>Saliceae</taxon>
        <taxon>Populus</taxon>
    </lineage>
</organism>
<dbReference type="InterPro" id="IPR001362">
    <property type="entry name" value="Glyco_hydro_32"/>
</dbReference>
<keyword evidence="6" id="KW-1185">Reference proteome</keyword>
<evidence type="ECO:0000256" key="2">
    <source>
        <dbReference type="ARBA" id="ARBA00022801"/>
    </source>
</evidence>
<evidence type="ECO:0000256" key="1">
    <source>
        <dbReference type="ARBA" id="ARBA00009902"/>
    </source>
</evidence>
<feature type="non-terminal residue" evidence="5">
    <location>
        <position position="1"/>
    </location>
</feature>
<dbReference type="Gene3D" id="2.115.10.20">
    <property type="entry name" value="Glycosyl hydrolase domain, family 43"/>
    <property type="match status" value="1"/>
</dbReference>
<dbReference type="SUPFAM" id="SSF75005">
    <property type="entry name" value="Arabinanase/levansucrase/invertase"/>
    <property type="match status" value="1"/>
</dbReference>
<evidence type="ECO:0000256" key="3">
    <source>
        <dbReference type="ARBA" id="ARBA00023295"/>
    </source>
</evidence>
<name>A0A8T2WY45_POPDE</name>
<dbReference type="GO" id="GO:0005975">
    <property type="term" value="P:carbohydrate metabolic process"/>
    <property type="evidence" value="ECO:0007669"/>
    <property type="project" value="InterPro"/>
</dbReference>
<proteinExistence type="inferred from homology"/>
<evidence type="ECO:0000313" key="6">
    <source>
        <dbReference type="Proteomes" id="UP000807159"/>
    </source>
</evidence>
<evidence type="ECO:0000259" key="4">
    <source>
        <dbReference type="Pfam" id="PF00251"/>
    </source>
</evidence>
<keyword evidence="2" id="KW-0378">Hydrolase</keyword>
<dbReference type="SMART" id="SM00640">
    <property type="entry name" value="Glyco_32"/>
    <property type="match status" value="1"/>
</dbReference>
<dbReference type="Proteomes" id="UP000807159">
    <property type="component" value="Chromosome 16"/>
</dbReference>